<keyword evidence="4" id="KW-0808">Transferase</keyword>
<keyword evidence="8 11" id="KW-0333">Golgi apparatus</keyword>
<evidence type="ECO:0000256" key="4">
    <source>
        <dbReference type="ARBA" id="ARBA00022679"/>
    </source>
</evidence>
<dbReference type="PANTHER" id="PTHR11214">
    <property type="entry name" value="BETA-1,3-N-ACETYLGLUCOSAMINYLTRANSFERASE"/>
    <property type="match status" value="1"/>
</dbReference>
<evidence type="ECO:0000256" key="6">
    <source>
        <dbReference type="ARBA" id="ARBA00022968"/>
    </source>
</evidence>
<dbReference type="GO" id="GO:0016758">
    <property type="term" value="F:hexosyltransferase activity"/>
    <property type="evidence" value="ECO:0007669"/>
    <property type="project" value="InterPro"/>
</dbReference>
<dbReference type="Gene3D" id="3.90.550.50">
    <property type="match status" value="1"/>
</dbReference>
<dbReference type="PANTHER" id="PTHR11214:SF3">
    <property type="entry name" value="BETA-1,3-GALACTOSYLTRANSFERASE 6"/>
    <property type="match status" value="1"/>
</dbReference>
<dbReference type="GO" id="GO:0000139">
    <property type="term" value="C:Golgi membrane"/>
    <property type="evidence" value="ECO:0007669"/>
    <property type="project" value="UniProtKB-SubCell"/>
</dbReference>
<name>A0AAN8GB05_PATCE</name>
<dbReference type="GO" id="GO:0006493">
    <property type="term" value="P:protein O-linked glycosylation"/>
    <property type="evidence" value="ECO:0007669"/>
    <property type="project" value="TreeGrafter"/>
</dbReference>
<organism evidence="12 13">
    <name type="scientific">Patella caerulea</name>
    <name type="common">Rayed Mediterranean limpet</name>
    <dbReference type="NCBI Taxonomy" id="87958"/>
    <lineage>
        <taxon>Eukaryota</taxon>
        <taxon>Metazoa</taxon>
        <taxon>Spiralia</taxon>
        <taxon>Lophotrochozoa</taxon>
        <taxon>Mollusca</taxon>
        <taxon>Gastropoda</taxon>
        <taxon>Patellogastropoda</taxon>
        <taxon>Patelloidea</taxon>
        <taxon>Patellidae</taxon>
        <taxon>Patella</taxon>
    </lineage>
</organism>
<dbReference type="EMBL" id="JAZGQO010000021">
    <property type="protein sequence ID" value="KAK6165641.1"/>
    <property type="molecule type" value="Genomic_DNA"/>
</dbReference>
<comment type="similarity">
    <text evidence="2 11">Belongs to the glycosyltransferase 31 family.</text>
</comment>
<evidence type="ECO:0000313" key="13">
    <source>
        <dbReference type="Proteomes" id="UP001347796"/>
    </source>
</evidence>
<evidence type="ECO:0000256" key="10">
    <source>
        <dbReference type="ARBA" id="ARBA00023180"/>
    </source>
</evidence>
<evidence type="ECO:0000256" key="2">
    <source>
        <dbReference type="ARBA" id="ARBA00008661"/>
    </source>
</evidence>
<reference evidence="12 13" key="1">
    <citation type="submission" date="2024-01" db="EMBL/GenBank/DDBJ databases">
        <title>The genome of the rayed Mediterranean limpet Patella caerulea (Linnaeus, 1758).</title>
        <authorList>
            <person name="Anh-Thu Weber A."/>
            <person name="Halstead-Nussloch G."/>
        </authorList>
    </citation>
    <scope>NUCLEOTIDE SEQUENCE [LARGE SCALE GENOMIC DNA]</scope>
    <source>
        <strain evidence="12">AATW-2023a</strain>
        <tissue evidence="12">Whole specimen</tissue>
    </source>
</reference>
<sequence>MGLMFTRYIRVVCSRRSCLLAVACLFIVCLIRVFLLSFVIGTPLHNDLRLISLNNFHQSVSKSERSVVHRLNSKVKSSIEGSTTFEKTTISGLPFNSSDKDNIWRRGSVQKPKIMHNRPHHDSLRQTVQKTKGLHTRPRHDSPRHILDQNITDLFTAADDEMNDLLNHHNFNYILNSEVCAQNKLYIVAFIHSATEKRKERDLIRNTWGRVKQIRGELIAAIFVLAATSNQTLQQEIETEAKAYGDMVQGEFVDSYRNLTYKHIMALSWITHNCPDVKYILKADDDTMVNLYNMVDYLHVTKPTNRFLYCSPYYFHRPIRDRRDKWYVPEKDYPFGLYPGYCEGFAYIITPDVATRFLNVSRTMKYYWIDDLYVTGILNLQAKIPFTKMAIHHTYENMKERDTTSEVNNYMFILAKYSQMRQFWDNTWSAIVRFNK</sequence>
<evidence type="ECO:0000256" key="8">
    <source>
        <dbReference type="ARBA" id="ARBA00023034"/>
    </source>
</evidence>
<evidence type="ECO:0000256" key="1">
    <source>
        <dbReference type="ARBA" id="ARBA00004323"/>
    </source>
</evidence>
<comment type="subcellular location">
    <subcellularLocation>
        <location evidence="1 11">Golgi apparatus membrane</location>
        <topology evidence="1 11">Single-pass type II membrane protein</topology>
    </subcellularLocation>
</comment>
<evidence type="ECO:0000313" key="12">
    <source>
        <dbReference type="EMBL" id="KAK6165641.1"/>
    </source>
</evidence>
<dbReference type="AlphaFoldDB" id="A0AAN8GB05"/>
<evidence type="ECO:0000256" key="5">
    <source>
        <dbReference type="ARBA" id="ARBA00022692"/>
    </source>
</evidence>
<dbReference type="FunFam" id="3.90.550.50:FF:000001">
    <property type="entry name" value="Hexosyltransferase"/>
    <property type="match status" value="1"/>
</dbReference>
<dbReference type="Proteomes" id="UP001347796">
    <property type="component" value="Unassembled WGS sequence"/>
</dbReference>
<gene>
    <name evidence="12" type="ORF">SNE40_022531</name>
</gene>
<keyword evidence="3 11" id="KW-0328">Glycosyltransferase</keyword>
<dbReference type="InterPro" id="IPR002659">
    <property type="entry name" value="Glyco_trans_31"/>
</dbReference>
<keyword evidence="5" id="KW-0812">Transmembrane</keyword>
<keyword evidence="9" id="KW-0472">Membrane</keyword>
<evidence type="ECO:0000256" key="9">
    <source>
        <dbReference type="ARBA" id="ARBA00023136"/>
    </source>
</evidence>
<evidence type="ECO:0000256" key="11">
    <source>
        <dbReference type="RuleBase" id="RU363063"/>
    </source>
</evidence>
<dbReference type="EC" id="2.4.1.-" evidence="11"/>
<evidence type="ECO:0000256" key="7">
    <source>
        <dbReference type="ARBA" id="ARBA00022989"/>
    </source>
</evidence>
<keyword evidence="13" id="KW-1185">Reference proteome</keyword>
<keyword evidence="7" id="KW-1133">Transmembrane helix</keyword>
<comment type="caution">
    <text evidence="12">The sequence shown here is derived from an EMBL/GenBank/DDBJ whole genome shotgun (WGS) entry which is preliminary data.</text>
</comment>
<protein>
    <recommendedName>
        <fullName evidence="11">Hexosyltransferase</fullName>
        <ecNumber evidence="11">2.4.1.-</ecNumber>
    </recommendedName>
</protein>
<keyword evidence="10" id="KW-0325">Glycoprotein</keyword>
<keyword evidence="6" id="KW-0735">Signal-anchor</keyword>
<dbReference type="Pfam" id="PF01762">
    <property type="entry name" value="Galactosyl_T"/>
    <property type="match status" value="1"/>
</dbReference>
<evidence type="ECO:0000256" key="3">
    <source>
        <dbReference type="ARBA" id="ARBA00022676"/>
    </source>
</evidence>
<accession>A0AAN8GB05</accession>
<proteinExistence type="inferred from homology"/>